<comment type="caution">
    <text evidence="2">The sequence shown here is derived from an EMBL/GenBank/DDBJ whole genome shotgun (WGS) entry which is preliminary data.</text>
</comment>
<evidence type="ECO:0000256" key="1">
    <source>
        <dbReference type="SAM" id="MobiDB-lite"/>
    </source>
</evidence>
<accession>A0ABR4M148</accession>
<evidence type="ECO:0000313" key="3">
    <source>
        <dbReference type="Proteomes" id="UP001610432"/>
    </source>
</evidence>
<sequence length="228" mass="25725">MVKSCGDSTMSRDRCGPSVGKTPSLTRLSRGQSVRLSHRPCKLRPTELLREEEESNKFSKPNYGKRRATAITRLGGQEQKHPCKLHSQEDGLSNLSNEQAKPYYLAKWFLGSHCPLPSRATQTHGLNDREDDGRLLMSDRFHATKIGHIRLRHMKQPAPSHQQATGGFGSNLSNPDKASFESRVWAPSAHFAIIALPHPRQNPMAKDRIIRCFYFHERECGIPGVTIY</sequence>
<dbReference type="RefSeq" id="XP_070888271.1">
    <property type="nucleotide sequence ID" value="XM_071026098.1"/>
</dbReference>
<evidence type="ECO:0000313" key="2">
    <source>
        <dbReference type="EMBL" id="KAL2869292.1"/>
    </source>
</evidence>
<reference evidence="2 3" key="1">
    <citation type="submission" date="2024-07" db="EMBL/GenBank/DDBJ databases">
        <title>Section-level genome sequencing and comparative genomics of Aspergillus sections Usti and Cavernicolus.</title>
        <authorList>
            <consortium name="Lawrence Berkeley National Laboratory"/>
            <person name="Nybo J.L."/>
            <person name="Vesth T.C."/>
            <person name="Theobald S."/>
            <person name="Frisvad J.C."/>
            <person name="Larsen T.O."/>
            <person name="Kjaerboelling I."/>
            <person name="Rothschild-Mancinelli K."/>
            <person name="Lyhne E.K."/>
            <person name="Kogle M.E."/>
            <person name="Barry K."/>
            <person name="Clum A."/>
            <person name="Na H."/>
            <person name="Ledsgaard L."/>
            <person name="Lin J."/>
            <person name="Lipzen A."/>
            <person name="Kuo A."/>
            <person name="Riley R."/>
            <person name="Mondo S."/>
            <person name="Labutti K."/>
            <person name="Haridas S."/>
            <person name="Pangalinan J."/>
            <person name="Salamov A.A."/>
            <person name="Simmons B.A."/>
            <person name="Magnuson J.K."/>
            <person name="Chen J."/>
            <person name="Drula E."/>
            <person name="Henrissat B."/>
            <person name="Wiebenga A."/>
            <person name="Lubbers R.J."/>
            <person name="Gomes A.C."/>
            <person name="Macurrencykelacurrency M.R."/>
            <person name="Stajich J."/>
            <person name="Grigoriev I.V."/>
            <person name="Mortensen U.H."/>
            <person name="De Vries R.P."/>
            <person name="Baker S.E."/>
            <person name="Andersen M.R."/>
        </authorList>
    </citation>
    <scope>NUCLEOTIDE SEQUENCE [LARGE SCALE GENOMIC DNA]</scope>
    <source>
        <strain evidence="2 3">CBS 449.75</strain>
    </source>
</reference>
<keyword evidence="3" id="KW-1185">Reference proteome</keyword>
<dbReference type="GeneID" id="98141170"/>
<proteinExistence type="predicted"/>
<dbReference type="Proteomes" id="UP001610432">
    <property type="component" value="Unassembled WGS sequence"/>
</dbReference>
<gene>
    <name evidence="2" type="ORF">BJX67DRAFT_24132</name>
</gene>
<feature type="region of interest" description="Disordered" evidence="1">
    <location>
        <begin position="1"/>
        <end position="66"/>
    </location>
</feature>
<organism evidence="2 3">
    <name type="scientific">Aspergillus lucknowensis</name>
    <dbReference type="NCBI Taxonomy" id="176173"/>
    <lineage>
        <taxon>Eukaryota</taxon>
        <taxon>Fungi</taxon>
        <taxon>Dikarya</taxon>
        <taxon>Ascomycota</taxon>
        <taxon>Pezizomycotina</taxon>
        <taxon>Eurotiomycetes</taxon>
        <taxon>Eurotiomycetidae</taxon>
        <taxon>Eurotiales</taxon>
        <taxon>Aspergillaceae</taxon>
        <taxon>Aspergillus</taxon>
        <taxon>Aspergillus subgen. Nidulantes</taxon>
    </lineage>
</organism>
<feature type="compositionally biased region" description="Polar residues" evidence="1">
    <location>
        <begin position="21"/>
        <end position="35"/>
    </location>
</feature>
<protein>
    <submittedName>
        <fullName evidence="2">Uncharacterized protein</fullName>
    </submittedName>
</protein>
<dbReference type="EMBL" id="JBFXLQ010000010">
    <property type="protein sequence ID" value="KAL2869292.1"/>
    <property type="molecule type" value="Genomic_DNA"/>
</dbReference>
<name>A0ABR4M148_9EURO</name>